<geneLocation type="plasmid" evidence="1">
    <name>unnamed1</name>
</geneLocation>
<dbReference type="RefSeq" id="WP_071555967.1">
    <property type="nucleotide sequence ID" value="NZ_CP017887.1"/>
</dbReference>
<gene>
    <name evidence="1" type="ORF">BLL42_27400</name>
</gene>
<dbReference type="GeneID" id="46912015"/>
<proteinExistence type="predicted"/>
<evidence type="ECO:0000313" key="2">
    <source>
        <dbReference type="Proteomes" id="UP000182567"/>
    </source>
</evidence>
<dbReference type="Proteomes" id="UP000182567">
    <property type="component" value="Plasmid unnamed1"/>
</dbReference>
<sequence length="233" mass="26920">MQDAAAAFVKAKDLFDEEGRKYVPGNWRERLIRKLKGFDPPPRRWTAVHPAKFVMQVLPFSLTYYDYERMQPRNLNPDTIVSGTYNDYSPNDHFRPTPPDEVMDKSDELATLEERHHHNSPRVCRVGTLPLFIALEGKNRVELFKNAGRQMKALVTDVFYPAADQLTLHRSWPFGIYSLSYKGERKVLPLPDAVLPLLEKYGVNPAPKPLVSLKDYFELVDARQNICRDQMSN</sequence>
<protein>
    <submittedName>
        <fullName evidence="1">Uncharacterized protein</fullName>
    </submittedName>
</protein>
<name>A0A1J0EU79_9PSED</name>
<evidence type="ECO:0000313" key="1">
    <source>
        <dbReference type="EMBL" id="APC19463.1"/>
    </source>
</evidence>
<dbReference type="AlphaFoldDB" id="A0A1J0EU79"/>
<dbReference type="EMBL" id="CP017887">
    <property type="protein sequence ID" value="APC19463.1"/>
    <property type="molecule type" value="Genomic_DNA"/>
</dbReference>
<organism evidence="1 2">
    <name type="scientific">Pseudomonas frederiksbergensis</name>
    <dbReference type="NCBI Taxonomy" id="104087"/>
    <lineage>
        <taxon>Bacteria</taxon>
        <taxon>Pseudomonadati</taxon>
        <taxon>Pseudomonadota</taxon>
        <taxon>Gammaproteobacteria</taxon>
        <taxon>Pseudomonadales</taxon>
        <taxon>Pseudomonadaceae</taxon>
        <taxon>Pseudomonas</taxon>
    </lineage>
</organism>
<accession>A0A1J0EU79</accession>
<keyword evidence="1" id="KW-0614">Plasmid</keyword>
<dbReference type="OrthoDB" id="6638427at2"/>
<reference evidence="2" key="1">
    <citation type="submission" date="2016-10" db="EMBL/GenBank/DDBJ databases">
        <title>Pseudomonas frederiksbergensis ERGS4:02 complete genome.</title>
        <authorList>
            <person name="Kumar R."/>
            <person name="Acharya V."/>
            <person name="Singh D."/>
        </authorList>
    </citation>
    <scope>NUCLEOTIDE SEQUENCE [LARGE SCALE GENOMIC DNA]</scope>
    <source>
        <strain evidence="2">ERGS4:02</strain>
        <plasmid evidence="2">Plasmid unnamed1</plasmid>
    </source>
</reference>